<dbReference type="PANTHER" id="PTHR31297">
    <property type="entry name" value="GLUCAN ENDO-1,6-BETA-GLUCOSIDASE B"/>
    <property type="match status" value="1"/>
</dbReference>
<evidence type="ECO:0000256" key="1">
    <source>
        <dbReference type="ARBA" id="ARBA00005641"/>
    </source>
</evidence>
<dbReference type="InterPro" id="IPR001547">
    <property type="entry name" value="Glyco_hydro_5"/>
</dbReference>
<protein>
    <submittedName>
        <fullName evidence="9">Aryl-phospho-beta-D-glucosidase BglC (GH1 family)</fullName>
    </submittedName>
</protein>
<comment type="similarity">
    <text evidence="1 7">Belongs to the glycosyl hydrolase 5 (cellulase A) family.</text>
</comment>
<evidence type="ECO:0000313" key="9">
    <source>
        <dbReference type="EMBL" id="PWL03424.1"/>
    </source>
</evidence>
<evidence type="ECO:0000256" key="3">
    <source>
        <dbReference type="ARBA" id="ARBA00023001"/>
    </source>
</evidence>
<dbReference type="RefSeq" id="WP_106197349.1">
    <property type="nucleotide sequence ID" value="NZ_JAXEIU010000057.1"/>
</dbReference>
<dbReference type="EMBL" id="QGHD01000006">
    <property type="protein sequence ID" value="PWL03424.1"/>
    <property type="molecule type" value="Genomic_DNA"/>
</dbReference>
<dbReference type="InterPro" id="IPR017853">
    <property type="entry name" value="GH"/>
</dbReference>
<evidence type="ECO:0000256" key="2">
    <source>
        <dbReference type="ARBA" id="ARBA00022801"/>
    </source>
</evidence>
<evidence type="ECO:0000256" key="7">
    <source>
        <dbReference type="RuleBase" id="RU361153"/>
    </source>
</evidence>
<keyword evidence="5 7" id="KW-0326">Glycosidase</keyword>
<keyword evidence="4" id="KW-0119">Carbohydrate metabolism</keyword>
<evidence type="ECO:0000313" key="10">
    <source>
        <dbReference type="Proteomes" id="UP000245523"/>
    </source>
</evidence>
<keyword evidence="3" id="KW-0136">Cellulose degradation</keyword>
<dbReference type="PANTHER" id="PTHR31297:SF41">
    <property type="entry name" value="ENDOGLUCANASE, PUTATIVE (AFU_ORTHOLOGUE AFUA_5G01830)-RELATED"/>
    <property type="match status" value="1"/>
</dbReference>
<proteinExistence type="inferred from homology"/>
<evidence type="ECO:0000259" key="8">
    <source>
        <dbReference type="Pfam" id="PF00150"/>
    </source>
</evidence>
<evidence type="ECO:0000256" key="6">
    <source>
        <dbReference type="ARBA" id="ARBA00023326"/>
    </source>
</evidence>
<gene>
    <name evidence="9" type="ORF">B0H50_10682</name>
</gene>
<comment type="caution">
    <text evidence="9">The sequence shown here is derived from an EMBL/GenBank/DDBJ whole genome shotgun (WGS) entry which is preliminary data.</text>
</comment>
<sequence>MIALQNGINLGGWLSQCNYTKERYETFITEKDFQQIAQWKFDHVRVPFDFNVIEDANGNDLPENWKYLDNAVNWGKISGLNVILDLHKTAGFDFNDFGDNEKNNLFANEILQKRFLALWDRVSKRYAHAENVAFELLNEVTDLEFRKPWNDLIQKAVEVIRKNAPETPIIYGGVCWNSACFVKDLLPPTTKNIIYTFHLYEPLLFTHQKASWVPALKNQPAIPFTDDLQFFRENSRPLGYMGENILKANCKKMGTEFFEAFLTEAVSVAKKNGVPLYCGEFGVIDQADANETVKWFDAVLQTFDKFGIGHSLWSYKEMDFGFTDPHYEPLRKFLLSKV</sequence>
<accession>A0ABX5LLZ3</accession>
<feature type="domain" description="Glycoside hydrolase family 5" evidence="8">
    <location>
        <begin position="24"/>
        <end position="317"/>
    </location>
</feature>
<evidence type="ECO:0000256" key="4">
    <source>
        <dbReference type="ARBA" id="ARBA00023277"/>
    </source>
</evidence>
<dbReference type="SUPFAM" id="SSF51445">
    <property type="entry name" value="(Trans)glycosidases"/>
    <property type="match status" value="1"/>
</dbReference>
<organism evidence="9 10">
    <name type="scientific">Hallerella porci</name>
    <dbReference type="NCBI Taxonomy" id="1945871"/>
    <lineage>
        <taxon>Bacteria</taxon>
        <taxon>Pseudomonadati</taxon>
        <taxon>Fibrobacterota</taxon>
        <taxon>Fibrobacteria</taxon>
        <taxon>Fibrobacterales</taxon>
        <taxon>Fibrobacteraceae</taxon>
        <taxon>Hallerella</taxon>
    </lineage>
</organism>
<keyword evidence="6" id="KW-0624">Polysaccharide degradation</keyword>
<keyword evidence="2 7" id="KW-0378">Hydrolase</keyword>
<reference evidence="9 10" key="1">
    <citation type="submission" date="2018-05" db="EMBL/GenBank/DDBJ databases">
        <title>Animal gut microbial communities from fecal samples from Wisconsin, USA.</title>
        <authorList>
            <person name="Neumann A."/>
        </authorList>
    </citation>
    <scope>NUCLEOTIDE SEQUENCE [LARGE SCALE GENOMIC DNA]</scope>
    <source>
        <strain evidence="9 10">UWS4</strain>
    </source>
</reference>
<dbReference type="InterPro" id="IPR050386">
    <property type="entry name" value="Glycosyl_hydrolase_5"/>
</dbReference>
<name>A0ABX5LLZ3_9BACT</name>
<dbReference type="Proteomes" id="UP000245523">
    <property type="component" value="Unassembled WGS sequence"/>
</dbReference>
<dbReference type="Pfam" id="PF00150">
    <property type="entry name" value="Cellulase"/>
    <property type="match status" value="1"/>
</dbReference>
<keyword evidence="10" id="KW-1185">Reference proteome</keyword>
<evidence type="ECO:0000256" key="5">
    <source>
        <dbReference type="ARBA" id="ARBA00023295"/>
    </source>
</evidence>
<dbReference type="Gene3D" id="3.20.20.80">
    <property type="entry name" value="Glycosidases"/>
    <property type="match status" value="1"/>
</dbReference>